<keyword evidence="2" id="KW-1133">Transmembrane helix</keyword>
<dbReference type="Pfam" id="PF08530">
    <property type="entry name" value="PepX_C"/>
    <property type="match status" value="1"/>
</dbReference>
<evidence type="ECO:0000256" key="2">
    <source>
        <dbReference type="SAM" id="Phobius"/>
    </source>
</evidence>
<dbReference type="Proteomes" id="UP000279994">
    <property type="component" value="Unassembled WGS sequence"/>
</dbReference>
<dbReference type="EMBL" id="RJSF01000048">
    <property type="protein sequence ID" value="RNM11499.1"/>
    <property type="molecule type" value="Genomic_DNA"/>
</dbReference>
<dbReference type="InterPro" id="IPR029058">
    <property type="entry name" value="AB_hydrolase_fold"/>
</dbReference>
<accession>A0A3N0GGD1</accession>
<keyword evidence="1 4" id="KW-0378">Hydrolase</keyword>
<feature type="transmembrane region" description="Helical" evidence="2">
    <location>
        <begin position="41"/>
        <end position="60"/>
    </location>
</feature>
<dbReference type="SUPFAM" id="SSF53474">
    <property type="entry name" value="alpha/beta-Hydrolases"/>
    <property type="match status" value="1"/>
</dbReference>
<gene>
    <name evidence="4" type="ORF">EFL26_22585</name>
</gene>
<dbReference type="Gene3D" id="1.10.3020.10">
    <property type="entry name" value="alpha-amino acid ester hydrolase ( Helical cap domain)"/>
    <property type="match status" value="1"/>
</dbReference>
<comment type="caution">
    <text evidence="4">The sequence shown here is derived from an EMBL/GenBank/DDBJ whole genome shotgun (WGS) entry which is preliminary data.</text>
</comment>
<dbReference type="Pfam" id="PF02129">
    <property type="entry name" value="Peptidase_S15"/>
    <property type="match status" value="1"/>
</dbReference>
<dbReference type="Gene3D" id="2.60.120.260">
    <property type="entry name" value="Galactose-binding domain-like"/>
    <property type="match status" value="1"/>
</dbReference>
<evidence type="ECO:0000313" key="4">
    <source>
        <dbReference type="EMBL" id="RNM11499.1"/>
    </source>
</evidence>
<keyword evidence="2" id="KW-0812">Transmembrane</keyword>
<dbReference type="SUPFAM" id="SSF49785">
    <property type="entry name" value="Galactose-binding domain-like"/>
    <property type="match status" value="1"/>
</dbReference>
<evidence type="ECO:0000313" key="5">
    <source>
        <dbReference type="Proteomes" id="UP000279994"/>
    </source>
</evidence>
<dbReference type="Gene3D" id="3.40.50.1820">
    <property type="entry name" value="alpha/beta hydrolase"/>
    <property type="match status" value="1"/>
</dbReference>
<keyword evidence="5" id="KW-1185">Reference proteome</keyword>
<evidence type="ECO:0000256" key="1">
    <source>
        <dbReference type="ARBA" id="ARBA00022801"/>
    </source>
</evidence>
<reference evidence="4 5" key="1">
    <citation type="submission" date="2018-11" db="EMBL/GenBank/DDBJ databases">
        <authorList>
            <person name="Li F."/>
        </authorList>
    </citation>
    <scope>NUCLEOTIDE SEQUENCE [LARGE SCALE GENOMIC DNA]</scope>
    <source>
        <strain evidence="4 5">Gsoil 818</strain>
    </source>
</reference>
<dbReference type="GO" id="GO:0008239">
    <property type="term" value="F:dipeptidyl-peptidase activity"/>
    <property type="evidence" value="ECO:0007669"/>
    <property type="project" value="InterPro"/>
</dbReference>
<dbReference type="SMART" id="SM00939">
    <property type="entry name" value="PepX_C"/>
    <property type="match status" value="1"/>
</dbReference>
<keyword evidence="2" id="KW-0472">Membrane</keyword>
<protein>
    <submittedName>
        <fullName evidence="4">CocE/NonD family hydrolase</fullName>
    </submittedName>
</protein>
<evidence type="ECO:0000259" key="3">
    <source>
        <dbReference type="SMART" id="SM00939"/>
    </source>
</evidence>
<name>A0A3N0GGD1_9ACTN</name>
<dbReference type="AlphaFoldDB" id="A0A3N0GGD1"/>
<feature type="domain" description="Xaa-Pro dipeptidyl-peptidase C-terminal" evidence="3">
    <location>
        <begin position="523"/>
        <end position="781"/>
    </location>
</feature>
<proteinExistence type="predicted"/>
<dbReference type="InterPro" id="IPR013736">
    <property type="entry name" value="Xaa-Pro_dipept_C"/>
</dbReference>
<organism evidence="4 5">
    <name type="scientific">Nocardioides pocheonensis</name>
    <dbReference type="NCBI Taxonomy" id="661485"/>
    <lineage>
        <taxon>Bacteria</taxon>
        <taxon>Bacillati</taxon>
        <taxon>Actinomycetota</taxon>
        <taxon>Actinomycetes</taxon>
        <taxon>Propionibacteriales</taxon>
        <taxon>Nocardioidaceae</taxon>
        <taxon>Nocardioides</taxon>
    </lineage>
</organism>
<dbReference type="InterPro" id="IPR008979">
    <property type="entry name" value="Galactose-bd-like_sf"/>
</dbReference>
<dbReference type="InterPro" id="IPR000383">
    <property type="entry name" value="Xaa-Pro-like_dom"/>
</dbReference>
<dbReference type="NCBIfam" id="TIGR00976">
    <property type="entry name" value="CocE_NonD"/>
    <property type="match status" value="1"/>
</dbReference>
<dbReference type="InterPro" id="IPR005674">
    <property type="entry name" value="CocE/Ser_esterase"/>
</dbReference>
<sequence length="818" mass="86291">MTSAGEWSLTPTYAPAACALGRSAGRPRRCPVATRSLRTRIPVLLAALSVVLLAATTLALPSARATDAFTAHGSARQVYGVGLPAGAGATLLDGTGQTVATQHADSLGGLLFRDVAPGSGYSVREDATGATSGPVTVHSEAAAPWDPSIYDQPIPDDGYSYLTTRDGTQLALTVHPPTHPAGIGGLPEGFPVPNGPDYMPPYPTLIEYSGYGYAAPASPVNGIAAIANLMGFAVVDVSMRGTGCSGGAFDFFEPLQNLDGYDVVETIAHQPWVKGHKVGMMGISYGGISQLFTAQLQPPDLAAISPMSVIDATATTLYPGGVLNTGFAVAWAQERQQEAQPAGTGATGTQAYAEQRVAQGDATCIANQALHGEAADLMAKIRANSHYVPAVADPLDPVTFVDKINVPTFMACQWEDEQTGGHCPALVSHFTGTTKKWFTFTNGAHIDSLDPETMNRWYDFLELYVAHQPPAINQAILRASAPLIYQTAMGLPQTDLVTLPVDPVQLQPTYATALAAFEQAPAVRVLFDNGAGTSPTGSRTAGDPYPAYERSFSTLPVPGVQAASWYLNANGALGTAAPPKMHVDRYTSDANALPRTDYTGGTGTGGLWGNASQWSWDWQQNKPGTAVSYLSAPLTQDVTTVGAGSVQLWVRSSTPDVDLQATVSEVRNGQETYVQSGWLRGSERKLATTADNMLKQPSTLLQPIPTMLAGDVQPMPQDEYTLVTIPLYFQGHAYRAGSQVRVTITAPNGTQPIWSFDETQPAGTTSDVYVASSPKLPSRLVLPVVPLTTVGSAQPTCPSLRNEPCRPAVPFTNTSFPQ</sequence>